<dbReference type="EC" id="6.5.1.2" evidence="8"/>
<dbReference type="InterPro" id="IPR010994">
    <property type="entry name" value="RuvA_2-like"/>
</dbReference>
<name>A0A240EN47_9VIBR</name>
<dbReference type="InterPro" id="IPR004150">
    <property type="entry name" value="NAD_DNA_ligase_OB"/>
</dbReference>
<evidence type="ECO:0000256" key="4">
    <source>
        <dbReference type="ARBA" id="ARBA00022763"/>
    </source>
</evidence>
<dbReference type="SUPFAM" id="SSF50249">
    <property type="entry name" value="Nucleic acid-binding proteins"/>
    <property type="match status" value="1"/>
</dbReference>
<dbReference type="Gene3D" id="3.40.50.10190">
    <property type="entry name" value="BRCT domain"/>
    <property type="match status" value="1"/>
</dbReference>
<evidence type="ECO:0000256" key="6">
    <source>
        <dbReference type="ARBA" id="ARBA00023204"/>
    </source>
</evidence>
<dbReference type="Gene3D" id="3.30.1490.70">
    <property type="match status" value="1"/>
</dbReference>
<keyword evidence="6" id="KW-0234">DNA repair</keyword>
<evidence type="ECO:0000256" key="3">
    <source>
        <dbReference type="ARBA" id="ARBA00022705"/>
    </source>
</evidence>
<keyword evidence="5" id="KW-0520">NAD</keyword>
<dbReference type="GO" id="GO:0006281">
    <property type="term" value="P:DNA repair"/>
    <property type="evidence" value="ECO:0007669"/>
    <property type="project" value="UniProtKB-KW"/>
</dbReference>
<dbReference type="AlphaFoldDB" id="A0A240EN47"/>
<gene>
    <name evidence="8" type="primary">ligA_4</name>
    <name evidence="8" type="ORF">VTH8203_03775</name>
</gene>
<evidence type="ECO:0000259" key="7">
    <source>
        <dbReference type="SMART" id="SM00532"/>
    </source>
</evidence>
<dbReference type="InterPro" id="IPR001357">
    <property type="entry name" value="BRCT_dom"/>
</dbReference>
<comment type="function">
    <text evidence="1">DNA ligase that catalyzes the formation of phosphodiester linkages between 5'-phosphoryl and 3'-hydroxyl groups in double-stranded DNA using NAD as a coenzyme and as the energy source for the reaction. It is essential for DNA replication and repair of damaged DNA.</text>
</comment>
<dbReference type="GO" id="GO:0003911">
    <property type="term" value="F:DNA ligase (NAD+) activity"/>
    <property type="evidence" value="ECO:0007669"/>
    <property type="project" value="UniProtKB-EC"/>
</dbReference>
<evidence type="ECO:0000256" key="5">
    <source>
        <dbReference type="ARBA" id="ARBA00023027"/>
    </source>
</evidence>
<sequence>MPLEDFAQCHSEVEEAMRTGDYKYDGVVFEVTSKKIKELMGSGSKHHHWQIAAKQNEAGIETEVTKVTFQVGRSGVLAPTVHFKKIDLDGSETTKATGHHAQNIFDNKIGVGAVVSVVKAGSVIPKIESVVTPATLDNVYVPTHCPDCGHSVIQKESNLYCSNDDCDARAESKIIHFFRTIEAQLFGRATVSMLVEHGFDSVEKVLTMDAFDYRTCGLGAGQAANLVAEVCRVRTEKLYDYLLIGALGISNLGRSSAKKILAVHRIEDMPHLSTQELLEIEGFGQLTAQTVSAKLRDCELLKFLLESTDFNLVHTKDEIQRQKKIVNASTSLLCGKYVVFTGKCTLSRSEMGEFAASLGAIPQKSITSHTDYLVCGERTGQTKMDAARAKGVTVLSETEFRELA</sequence>
<dbReference type="SUPFAM" id="SSF52113">
    <property type="entry name" value="BRCT domain"/>
    <property type="match status" value="1"/>
</dbReference>
<dbReference type="SUPFAM" id="SSF56091">
    <property type="entry name" value="DNA ligase/mRNA capping enzyme, catalytic domain"/>
    <property type="match status" value="1"/>
</dbReference>
<proteinExistence type="predicted"/>
<accession>A0A240EN47</accession>
<keyword evidence="3" id="KW-0235">DNA replication</keyword>
<dbReference type="InterPro" id="IPR013840">
    <property type="entry name" value="DNAligase_N"/>
</dbReference>
<dbReference type="EMBL" id="OANU01000099">
    <property type="protein sequence ID" value="SNX50122.1"/>
    <property type="molecule type" value="Genomic_DNA"/>
</dbReference>
<dbReference type="Gene3D" id="2.40.50.140">
    <property type="entry name" value="Nucleic acid-binding proteins"/>
    <property type="match status" value="1"/>
</dbReference>
<reference evidence="9" key="1">
    <citation type="submission" date="2016-06" db="EMBL/GenBank/DDBJ databases">
        <authorList>
            <person name="Rodrigo-Torres L."/>
            <person name="Arahal R.D."/>
            <person name="Lucena T."/>
        </authorList>
    </citation>
    <scope>NUCLEOTIDE SEQUENCE [LARGE SCALE GENOMIC DNA]</scope>
    <source>
        <strain evidence="9">CECT8203</strain>
    </source>
</reference>
<keyword evidence="4" id="KW-0227">DNA damage</keyword>
<dbReference type="SUPFAM" id="SSF47781">
    <property type="entry name" value="RuvA domain 2-like"/>
    <property type="match status" value="1"/>
</dbReference>
<dbReference type="InterPro" id="IPR036420">
    <property type="entry name" value="BRCT_dom_sf"/>
</dbReference>
<protein>
    <submittedName>
        <fullName evidence="8">DNA ligase</fullName>
        <ecNumber evidence="8">6.5.1.2</ecNumber>
    </submittedName>
</protein>
<evidence type="ECO:0000256" key="1">
    <source>
        <dbReference type="ARBA" id="ARBA00004067"/>
    </source>
</evidence>
<dbReference type="Pfam" id="PF00533">
    <property type="entry name" value="BRCT"/>
    <property type="match status" value="1"/>
</dbReference>
<evidence type="ECO:0000313" key="8">
    <source>
        <dbReference type="EMBL" id="SNX50122.1"/>
    </source>
</evidence>
<keyword evidence="9" id="KW-1185">Reference proteome</keyword>
<dbReference type="GO" id="GO:0006260">
    <property type="term" value="P:DNA replication"/>
    <property type="evidence" value="ECO:0007669"/>
    <property type="project" value="UniProtKB-KW"/>
</dbReference>
<dbReference type="InterPro" id="IPR012340">
    <property type="entry name" value="NA-bd_OB-fold"/>
</dbReference>
<dbReference type="Pfam" id="PF03120">
    <property type="entry name" value="OB_DNA_ligase"/>
    <property type="match status" value="1"/>
</dbReference>
<evidence type="ECO:0000313" key="9">
    <source>
        <dbReference type="Proteomes" id="UP000219336"/>
    </source>
</evidence>
<keyword evidence="2 8" id="KW-0436">Ligase</keyword>
<evidence type="ECO:0000256" key="2">
    <source>
        <dbReference type="ARBA" id="ARBA00022598"/>
    </source>
</evidence>
<dbReference type="Proteomes" id="UP000219336">
    <property type="component" value="Unassembled WGS sequence"/>
</dbReference>
<organism evidence="8 9">
    <name type="scientific">Vibrio thalassae</name>
    <dbReference type="NCBI Taxonomy" id="1243014"/>
    <lineage>
        <taxon>Bacteria</taxon>
        <taxon>Pseudomonadati</taxon>
        <taxon>Pseudomonadota</taxon>
        <taxon>Gammaproteobacteria</taxon>
        <taxon>Vibrionales</taxon>
        <taxon>Vibrionaceae</taxon>
        <taxon>Vibrio</taxon>
    </lineage>
</organism>
<feature type="domain" description="NAD-dependent DNA ligase N-terminal" evidence="7">
    <location>
        <begin position="2"/>
        <end position="183"/>
    </location>
</feature>
<dbReference type="SMART" id="SM00532">
    <property type="entry name" value="LIGANc"/>
    <property type="match status" value="1"/>
</dbReference>
<dbReference type="CDD" id="cd17748">
    <property type="entry name" value="BRCT_DNA_ligase_like"/>
    <property type="match status" value="1"/>
</dbReference>